<evidence type="ECO:0000313" key="2">
    <source>
        <dbReference type="Proteomes" id="UP000306584"/>
    </source>
</evidence>
<sequence>MGGRTNMSLPPSVTERAVAVHNSFNNTNAESSVELSTRVTSSEVRPYFGKARWYAIAAKLRIRSSAVPAAYRIQCLSFEHTGERFAQLALYLAAPHLLHSTSVRLVLTNPLRLLDVERNGFHYKIDEAEARKTSASPADNCETQLTNRSPSGFSYQYATRHHFGPHVKELTLVVMRSRYTGYKHIFGLREGGKEKEMHASDKKFVVSGLYGQLMEKIFIVAHSYGNRLAIRIKKLPGTARGWLEVPGSEEKYPESYALARTLDAARRAGVSPPDFHVETDADSDHMENTIINHLGSQDDQSFTFSLRSGHAKVMYDHRQKRLKLTKYGVSGPDYFSALITRVVETLPAQMAIAKVEVKGLCLTDINELTTNVLQPLLPQLKSVEFCWMYELPMGTVSSIMKFLAEAPKLTRFVFSPDPICRYHDGARGSLEYEGNDLS</sequence>
<protein>
    <submittedName>
        <fullName evidence="1">Uncharacterized protein</fullName>
    </submittedName>
</protein>
<evidence type="ECO:0000313" key="1">
    <source>
        <dbReference type="EMBL" id="THY08989.1"/>
    </source>
</evidence>
<reference evidence="1 2" key="1">
    <citation type="submission" date="2018-10" db="EMBL/GenBank/DDBJ databases">
        <title>Fifty Aureobasidium pullulans genomes reveal a recombining polyextremotolerant generalist.</title>
        <authorList>
            <person name="Gostincar C."/>
            <person name="Turk M."/>
            <person name="Zajc J."/>
            <person name="Gunde-Cimerman N."/>
        </authorList>
    </citation>
    <scope>NUCLEOTIDE SEQUENCE [LARGE SCALE GENOMIC DNA]</scope>
    <source>
        <strain evidence="1 2">EXF-6604</strain>
    </source>
</reference>
<dbReference type="AlphaFoldDB" id="A0A4S9K3C9"/>
<accession>A0A4S9K3C9</accession>
<organism evidence="1 2">
    <name type="scientific">Aureobasidium pullulans</name>
    <name type="common">Black yeast</name>
    <name type="synonym">Pullularia pullulans</name>
    <dbReference type="NCBI Taxonomy" id="5580"/>
    <lineage>
        <taxon>Eukaryota</taxon>
        <taxon>Fungi</taxon>
        <taxon>Dikarya</taxon>
        <taxon>Ascomycota</taxon>
        <taxon>Pezizomycotina</taxon>
        <taxon>Dothideomycetes</taxon>
        <taxon>Dothideomycetidae</taxon>
        <taxon>Dothideales</taxon>
        <taxon>Saccotheciaceae</taxon>
        <taxon>Aureobasidium</taxon>
    </lineage>
</organism>
<dbReference type="Proteomes" id="UP000306584">
    <property type="component" value="Unassembled WGS sequence"/>
</dbReference>
<dbReference type="EMBL" id="QZBD01000676">
    <property type="protein sequence ID" value="THY08989.1"/>
    <property type="molecule type" value="Genomic_DNA"/>
</dbReference>
<gene>
    <name evidence="1" type="ORF">D6D01_09575</name>
</gene>
<comment type="caution">
    <text evidence="1">The sequence shown here is derived from an EMBL/GenBank/DDBJ whole genome shotgun (WGS) entry which is preliminary data.</text>
</comment>
<name>A0A4S9K3C9_AURPU</name>
<proteinExistence type="predicted"/>